<dbReference type="InterPro" id="IPR001041">
    <property type="entry name" value="2Fe-2S_ferredoxin-type"/>
</dbReference>
<dbReference type="CDD" id="cd00207">
    <property type="entry name" value="fer2"/>
    <property type="match status" value="1"/>
</dbReference>
<protein>
    <submittedName>
        <fullName evidence="3">Anthranilate 1,2-dioxygenase reductase subunit</fullName>
    </submittedName>
</protein>
<accession>A0A1H9JJ37</accession>
<keyword evidence="3" id="KW-0223">Dioxygenase</keyword>
<reference evidence="4" key="1">
    <citation type="submission" date="2016-10" db="EMBL/GenBank/DDBJ databases">
        <authorList>
            <person name="Varghese N."/>
            <person name="Submissions S."/>
        </authorList>
    </citation>
    <scope>NUCLEOTIDE SEQUENCE [LARGE SCALE GENOMIC DNA]</scope>
    <source>
        <strain evidence="4">DSM 18887</strain>
    </source>
</reference>
<dbReference type="RefSeq" id="WP_091360044.1">
    <property type="nucleotide sequence ID" value="NZ_AP025284.1"/>
</dbReference>
<name>A0A1H9JJ37_9GAMM</name>
<gene>
    <name evidence="3" type="ORF">SAMN03080615_03058</name>
</gene>
<dbReference type="Gene3D" id="2.40.30.10">
    <property type="entry name" value="Translation factors"/>
    <property type="match status" value="1"/>
</dbReference>
<dbReference type="InterPro" id="IPR039261">
    <property type="entry name" value="FNR_nucleotide-bd"/>
</dbReference>
<evidence type="ECO:0000259" key="2">
    <source>
        <dbReference type="PROSITE" id="PS51384"/>
    </source>
</evidence>
<sequence length="339" mass="37226">MNKVALNFSDGRTRFIGVNSGETVLDAALRQGITIPVDCREGVCATCKGLCSSGNYQLEYVDEDALSAAELKQGGVLTCQMRVASDCAIAFDFESTLCTSSGPEELTAVITNVDLVSESAAVVYIDAQALGDQLDFLPGQYAHVNVPGTDEWRSYSFACAPNKTNQLQFLIRLLPQGVMSDYLRERANPGDRMKLKAPLGAFYLHQIKRPLIFVAGGTGLAAFLGMLDQLVENPERCDQPITLFYGVTQMADLCEIERLQQYAEKLPDFTCHSIVMKENEDWPGTVGVVTDLFEDSHFNNGEVDLYLCGPPPMVDAVKGWLDQRDMANSTIHYEKFSAS</sequence>
<dbReference type="SUPFAM" id="SSF52343">
    <property type="entry name" value="Ferredoxin reductase-like, C-terminal NADP-linked domain"/>
    <property type="match status" value="1"/>
</dbReference>
<dbReference type="Pfam" id="PF00970">
    <property type="entry name" value="FAD_binding_6"/>
    <property type="match status" value="1"/>
</dbReference>
<dbReference type="GO" id="GO:0051537">
    <property type="term" value="F:2 iron, 2 sulfur cluster binding"/>
    <property type="evidence" value="ECO:0007669"/>
    <property type="project" value="InterPro"/>
</dbReference>
<dbReference type="PRINTS" id="PR00410">
    <property type="entry name" value="PHEHYDRXLASE"/>
</dbReference>
<dbReference type="STRING" id="355243.SAMN03080615_03058"/>
<dbReference type="PROSITE" id="PS51085">
    <property type="entry name" value="2FE2S_FER_2"/>
    <property type="match status" value="1"/>
</dbReference>
<dbReference type="InterPro" id="IPR012675">
    <property type="entry name" value="Beta-grasp_dom_sf"/>
</dbReference>
<dbReference type="PROSITE" id="PS00197">
    <property type="entry name" value="2FE2S_FER_1"/>
    <property type="match status" value="1"/>
</dbReference>
<keyword evidence="4" id="KW-1185">Reference proteome</keyword>
<dbReference type="InterPro" id="IPR050415">
    <property type="entry name" value="MRET"/>
</dbReference>
<dbReference type="InterPro" id="IPR017938">
    <property type="entry name" value="Riboflavin_synthase-like_b-brl"/>
</dbReference>
<dbReference type="PANTHER" id="PTHR47354">
    <property type="entry name" value="NADH OXIDOREDUCTASE HCR"/>
    <property type="match status" value="1"/>
</dbReference>
<dbReference type="InterPro" id="IPR017927">
    <property type="entry name" value="FAD-bd_FR_type"/>
</dbReference>
<dbReference type="EMBL" id="FOGB01000009">
    <property type="protein sequence ID" value="SEQ87001.1"/>
    <property type="molecule type" value="Genomic_DNA"/>
</dbReference>
<dbReference type="Gene3D" id="3.10.20.30">
    <property type="match status" value="1"/>
</dbReference>
<dbReference type="Pfam" id="PF00175">
    <property type="entry name" value="NAD_binding_1"/>
    <property type="match status" value="1"/>
</dbReference>
<evidence type="ECO:0000313" key="4">
    <source>
        <dbReference type="Proteomes" id="UP000198749"/>
    </source>
</evidence>
<dbReference type="Gene3D" id="3.40.50.80">
    <property type="entry name" value="Nucleotide-binding domain of ferredoxin-NADP reductase (FNR) module"/>
    <property type="match status" value="1"/>
</dbReference>
<organism evidence="3 4">
    <name type="scientific">Amphritea atlantica</name>
    <dbReference type="NCBI Taxonomy" id="355243"/>
    <lineage>
        <taxon>Bacteria</taxon>
        <taxon>Pseudomonadati</taxon>
        <taxon>Pseudomonadota</taxon>
        <taxon>Gammaproteobacteria</taxon>
        <taxon>Oceanospirillales</taxon>
        <taxon>Oceanospirillaceae</taxon>
        <taxon>Amphritea</taxon>
    </lineage>
</organism>
<dbReference type="InterPro" id="IPR047683">
    <property type="entry name" value="BenC-like_FAD_NAD-bd"/>
</dbReference>
<dbReference type="NCBIfam" id="NF008822">
    <property type="entry name" value="PRK11872.1"/>
    <property type="match status" value="1"/>
</dbReference>
<dbReference type="AlphaFoldDB" id="A0A1H9JJ37"/>
<evidence type="ECO:0000313" key="3">
    <source>
        <dbReference type="EMBL" id="SEQ87001.1"/>
    </source>
</evidence>
<dbReference type="InterPro" id="IPR001433">
    <property type="entry name" value="OxRdtase_FAD/NAD-bd"/>
</dbReference>
<keyword evidence="3" id="KW-0560">Oxidoreductase</keyword>
<dbReference type="SUPFAM" id="SSF63380">
    <property type="entry name" value="Riboflavin synthase domain-like"/>
    <property type="match status" value="1"/>
</dbReference>
<dbReference type="InterPro" id="IPR008333">
    <property type="entry name" value="Cbr1-like_FAD-bd_dom"/>
</dbReference>
<dbReference type="PANTHER" id="PTHR47354:SF5">
    <property type="entry name" value="PROTEIN RFBI"/>
    <property type="match status" value="1"/>
</dbReference>
<dbReference type="PROSITE" id="PS51384">
    <property type="entry name" value="FAD_FR"/>
    <property type="match status" value="1"/>
</dbReference>
<dbReference type="SUPFAM" id="SSF54292">
    <property type="entry name" value="2Fe-2S ferredoxin-like"/>
    <property type="match status" value="1"/>
</dbReference>
<dbReference type="Proteomes" id="UP000198749">
    <property type="component" value="Unassembled WGS sequence"/>
</dbReference>
<evidence type="ECO:0000259" key="1">
    <source>
        <dbReference type="PROSITE" id="PS51085"/>
    </source>
</evidence>
<dbReference type="OrthoDB" id="4258484at2"/>
<feature type="domain" description="2Fe-2S ferredoxin-type" evidence="1">
    <location>
        <begin position="2"/>
        <end position="95"/>
    </location>
</feature>
<dbReference type="InterPro" id="IPR006058">
    <property type="entry name" value="2Fe2S_fd_BS"/>
</dbReference>
<dbReference type="Pfam" id="PF00111">
    <property type="entry name" value="Fer2"/>
    <property type="match status" value="1"/>
</dbReference>
<proteinExistence type="predicted"/>
<dbReference type="CDD" id="cd06209">
    <property type="entry name" value="BenDO_FAD_NAD"/>
    <property type="match status" value="1"/>
</dbReference>
<dbReference type="InterPro" id="IPR036010">
    <property type="entry name" value="2Fe-2S_ferredoxin-like_sf"/>
</dbReference>
<feature type="domain" description="FAD-binding FR-type" evidence="2">
    <location>
        <begin position="103"/>
        <end position="205"/>
    </location>
</feature>
<dbReference type="GO" id="GO:0051213">
    <property type="term" value="F:dioxygenase activity"/>
    <property type="evidence" value="ECO:0007669"/>
    <property type="project" value="UniProtKB-KW"/>
</dbReference>